<dbReference type="RefSeq" id="WP_102246264.1">
    <property type="nucleotide sequence ID" value="NZ_CP025682.1"/>
</dbReference>
<dbReference type="OrthoDB" id="9767470at2"/>
<dbReference type="Pfam" id="PF11902">
    <property type="entry name" value="DUF3422"/>
    <property type="match status" value="1"/>
</dbReference>
<name>A0A2I6S4K7_9RHOO</name>
<protein>
    <submittedName>
        <fullName evidence="3">DUF3422 domain-containing protein</fullName>
    </submittedName>
</protein>
<keyword evidence="2" id="KW-1133">Transmembrane helix</keyword>
<dbReference type="EMBL" id="CP025682">
    <property type="protein sequence ID" value="AUN94193.1"/>
    <property type="molecule type" value="Genomic_DNA"/>
</dbReference>
<feature type="coiled-coil region" evidence="1">
    <location>
        <begin position="214"/>
        <end position="241"/>
    </location>
</feature>
<keyword evidence="1" id="KW-0175">Coiled coil</keyword>
<keyword evidence="2" id="KW-0472">Membrane</keyword>
<dbReference type="AlphaFoldDB" id="A0A2I6S4K7"/>
<evidence type="ECO:0000313" key="3">
    <source>
        <dbReference type="EMBL" id="AUN94193.1"/>
    </source>
</evidence>
<evidence type="ECO:0000256" key="1">
    <source>
        <dbReference type="SAM" id="Coils"/>
    </source>
</evidence>
<dbReference type="InterPro" id="IPR021830">
    <property type="entry name" value="DUF3422"/>
</dbReference>
<keyword evidence="4" id="KW-1185">Reference proteome</keyword>
<gene>
    <name evidence="3" type="ORF">C0099_04105</name>
</gene>
<feature type="transmembrane region" description="Helical" evidence="2">
    <location>
        <begin position="393"/>
        <end position="414"/>
    </location>
</feature>
<reference evidence="3 4" key="1">
    <citation type="submission" date="2018-01" db="EMBL/GenBank/DDBJ databases">
        <authorList>
            <person name="Fu G.-Y."/>
        </authorList>
    </citation>
    <scope>NUCLEOTIDE SEQUENCE [LARGE SCALE GENOMIC DNA]</scope>
    <source>
        <strain evidence="3 4">SY39</strain>
    </source>
</reference>
<organism evidence="3 4">
    <name type="scientific">Pseudazoarcus pumilus</name>
    <dbReference type="NCBI Taxonomy" id="2067960"/>
    <lineage>
        <taxon>Bacteria</taxon>
        <taxon>Pseudomonadati</taxon>
        <taxon>Pseudomonadota</taxon>
        <taxon>Betaproteobacteria</taxon>
        <taxon>Rhodocyclales</taxon>
        <taxon>Zoogloeaceae</taxon>
        <taxon>Pseudazoarcus</taxon>
    </lineage>
</organism>
<evidence type="ECO:0000256" key="2">
    <source>
        <dbReference type="SAM" id="Phobius"/>
    </source>
</evidence>
<dbReference type="KEGG" id="atw:C0099_04105"/>
<sequence>MPLPFDEHPLRHTLSNEVHARPPVPMHSPEAVTYLAFVHHDGSAGREPRHIAELAAQLGLPAPDCESGHVFLDAGELRFKWERHNEFSSYTFFRRGEAGELRDDHALLAIPAAWRNAIPGQLLVATHVVVRPSDELDPEQLVAQHLAGTAQMVVSKLSHGAGWVFTDFHIGEDGFSRFLLVSQSLTPRQTGRSVQRLLEIETYRVIGLLAFPVAKQVARLLSRAEDELADLVRRMGRAETHEGEQRVLGRLTRLAADVEQSVATTTYRFGAGAAYWAMVKLRIDELREIRVTGFPTLREFMERRLQPAMDTCETIARRQEDLSDRIARNALLLRTRVEVELERQNQQLLEQMNRRARLQLRLQETVEGLSVAAITYYGSQLVHYLAKGLGERIAPLTAETVTAVAIPVIAVLVYTGMRRMRRRLAAEEKHGG</sequence>
<feature type="coiled-coil region" evidence="1">
    <location>
        <begin position="334"/>
        <end position="361"/>
    </location>
</feature>
<dbReference type="Proteomes" id="UP000242205">
    <property type="component" value="Chromosome"/>
</dbReference>
<keyword evidence="2" id="KW-0812">Transmembrane</keyword>
<proteinExistence type="predicted"/>
<accession>A0A2I6S4K7</accession>
<evidence type="ECO:0000313" key="4">
    <source>
        <dbReference type="Proteomes" id="UP000242205"/>
    </source>
</evidence>